<dbReference type="Proteomes" id="UP000678499">
    <property type="component" value="Unassembled WGS sequence"/>
</dbReference>
<dbReference type="InterPro" id="IPR001194">
    <property type="entry name" value="cDENN_dom"/>
</dbReference>
<dbReference type="PANTHER" id="PTHR46070">
    <property type="entry name" value="PINSTRIPE, ISOFORM A"/>
    <property type="match status" value="1"/>
</dbReference>
<dbReference type="OrthoDB" id="6366354at2759"/>
<dbReference type="InterPro" id="IPR001024">
    <property type="entry name" value="PLAT/LH2_dom"/>
</dbReference>
<dbReference type="SUPFAM" id="SSF49723">
    <property type="entry name" value="Lipase/lipooxygenase domain (PLAT/LH2 domain)"/>
    <property type="match status" value="1"/>
</dbReference>
<evidence type="ECO:0000259" key="8">
    <source>
        <dbReference type="PROSITE" id="PS50211"/>
    </source>
</evidence>
<dbReference type="Pfam" id="PF03456">
    <property type="entry name" value="uDENN"/>
    <property type="match status" value="1"/>
</dbReference>
<dbReference type="EMBL" id="OA882516">
    <property type="protein sequence ID" value="CAD7275776.1"/>
    <property type="molecule type" value="Genomic_DNA"/>
</dbReference>
<feature type="compositionally biased region" description="Basic residues" evidence="6">
    <location>
        <begin position="422"/>
        <end position="432"/>
    </location>
</feature>
<dbReference type="Pfam" id="PF02141">
    <property type="entry name" value="DENN"/>
    <property type="match status" value="1"/>
</dbReference>
<sequence length="1450" mass="162737">MTVQCNRFIDYFVICGLDGSSGLEVAPTLASDDEVVQENSPLERSYKSKILGHYPDTVPWNQFDPEAVSTLCMPHGLEFRTQKHKLDPYFHGFIVTREDGSRYYGFAFTFYEEVKDSKICTALHTLQSMHIAEASRGTKPSPGAEKKCPPYPALLGNTKSLPRHFRLSDLADPASSETNKYYDIGKDDLFCLKTIAVISQYPFLHLAKELLSGLYRLVMRDVTDNLCIEDYVYNALYGIPLPNPGTSVGVRLWGPGSPLLCLQLPDLDELPLLEFPFRIVFSLLPPQPLLQLFACVLLESQVLLFSRDFNRLFLIAECISALLFPFSWEHVYVPIVPASLMHFLDAPVPYIMGLQCSKKSRQGLDFGQASLCVVDIDKGKVKVPEDTPCFPRDDDLIKEITVVLEQFGLKEPYDKNRNEKLIRRHSSRRRKTSWSNDSDSGLSSDRSHSPISARHQSSSASVASVLASPRNARGSRIAAGLQNQRRRQRRAASADANGEDAEDDDWSYGANGLPPSGSIFRQTGMSKKGQTSFESGPGCGPGNPTTSQYNIRDAQYASDILLNNGVREVFLNRFIHMFGSFENFVILPTQDLESWLNNRDSVQNFDKSTYLGDQPAQHWPFLSRFLETQMFTSFVDAKILKHFGQSSPRVDLFEQRILRLRAGRNSCEQNFGDGTYLPCESIQETQEVMEPRLKSADVLASAPSSCLVRGYSAPIRQGPLAHFPLLDPLVMNQPLSPRALQKLRYPGTRSRPRLDKPNIQSPDMVASRRLSTINDVSKAVLADKNWTFVEELLKGISALWFHLHNFQQLEDPIQGIDPNQLTPEKLIVPLRRYPRLAFPQILMQLKRGNVGLLADQLRNLDLTTSGLTDSLKSATGTLARGDLGANFRSNNTARSVFPGQQISGRSPSVPPPMNRLSRFERNASVERSGGFSRSRGTSPDVSSVSSFRPMPKSVTFDMSHVQAMEEIKTEVGYARAWVRLALEKKLLSTHLRSLLSNYDLLRTHYKRCAFLRCDDEREQFLYHLLSLNAVDFFCFTNTYTKMVISYQVSYEVLVVPSKKQSSTSANVWVSVTGTLGETKPIELPRGLTHVVFEHKNLGVLSSLTIGHDNSGMYPNWHVDHVLVRNEVTGHTYVFSCGRWLGKNVDDGSTARLLVGELMRAAVGDELQMSMTGSMYGSLTGLSSSASISDSMYARASPANSSRPQSPAVSRRFTDSRLVEDIQEMLRDAVNVLVKHFNKKEADRGSLTQLLCGDGGLVMAFERTLLCGFKSSRLFSRNLYLWDYLVRVQAHHVAIAQRDRAEGKKQTDVMLYKLIKSYCILIDRINKAPPLDEDQKFRISSSLGKDDKFQLFVCISVRDHLLSWFLDLLAKASPTAQMFEDWSFLRTPELLSFMKCVLGALDEFNMVLETSVSKGISASMYKCFQTSTSASSGNQGIDGQRGRDRRRIAQR</sequence>
<feature type="region of interest" description="Disordered" evidence="6">
    <location>
        <begin position="1426"/>
        <end position="1450"/>
    </location>
</feature>
<dbReference type="Gene3D" id="2.60.60.20">
    <property type="entry name" value="PLAT/LH2 domain"/>
    <property type="match status" value="1"/>
</dbReference>
<evidence type="ECO:0008006" key="12">
    <source>
        <dbReference type="Google" id="ProtNLM"/>
    </source>
</evidence>
<evidence type="ECO:0000259" key="9">
    <source>
        <dbReference type="PROSITE" id="PS50826"/>
    </source>
</evidence>
<feature type="domain" description="PLAT" evidence="7">
    <location>
        <begin position="1048"/>
        <end position="1154"/>
    </location>
</feature>
<feature type="region of interest" description="Disordered" evidence="6">
    <location>
        <begin position="418"/>
        <end position="515"/>
    </location>
</feature>
<name>A0A7R9GCF5_9CRUS</name>
<feature type="domain" description="RUN" evidence="9">
    <location>
        <begin position="772"/>
        <end position="1040"/>
    </location>
</feature>
<organism evidence="10">
    <name type="scientific">Notodromas monacha</name>
    <dbReference type="NCBI Taxonomy" id="399045"/>
    <lineage>
        <taxon>Eukaryota</taxon>
        <taxon>Metazoa</taxon>
        <taxon>Ecdysozoa</taxon>
        <taxon>Arthropoda</taxon>
        <taxon>Crustacea</taxon>
        <taxon>Oligostraca</taxon>
        <taxon>Ostracoda</taxon>
        <taxon>Podocopa</taxon>
        <taxon>Podocopida</taxon>
        <taxon>Cypridocopina</taxon>
        <taxon>Cypridoidea</taxon>
        <taxon>Cyprididae</taxon>
        <taxon>Notodromas</taxon>
    </lineage>
</organism>
<evidence type="ECO:0000256" key="1">
    <source>
        <dbReference type="ARBA" id="ARBA00004370"/>
    </source>
</evidence>
<dbReference type="CDD" id="cd17678">
    <property type="entry name" value="RUN2_DENND5"/>
    <property type="match status" value="1"/>
</dbReference>
<dbReference type="Gene3D" id="3.40.50.11500">
    <property type="match status" value="1"/>
</dbReference>
<dbReference type="Pfam" id="PF02759">
    <property type="entry name" value="RUN"/>
    <property type="match status" value="2"/>
</dbReference>
<dbReference type="InterPro" id="IPR004012">
    <property type="entry name" value="Run_dom"/>
</dbReference>
<feature type="region of interest" description="Disordered" evidence="6">
    <location>
        <begin position="896"/>
        <end position="915"/>
    </location>
</feature>
<evidence type="ECO:0000313" key="10">
    <source>
        <dbReference type="EMBL" id="CAD7275776.1"/>
    </source>
</evidence>
<feature type="region of interest" description="Disordered" evidence="6">
    <location>
        <begin position="925"/>
        <end position="947"/>
    </location>
</feature>
<dbReference type="EMBL" id="CAJPEX010000479">
    <property type="protein sequence ID" value="CAG0915928.1"/>
    <property type="molecule type" value="Genomic_DNA"/>
</dbReference>
<dbReference type="Gene3D" id="3.30.450.200">
    <property type="match status" value="1"/>
</dbReference>
<dbReference type="InterPro" id="IPR036392">
    <property type="entry name" value="PLAT/LH2_dom_sf"/>
</dbReference>
<protein>
    <recommendedName>
        <fullName evidence="12">DENN domain-containing protein 5A</fullName>
    </recommendedName>
</protein>
<feature type="compositionally biased region" description="Polar residues" evidence="6">
    <location>
        <begin position="896"/>
        <end position="906"/>
    </location>
</feature>
<evidence type="ECO:0000256" key="3">
    <source>
        <dbReference type="ARBA" id="ARBA00022737"/>
    </source>
</evidence>
<dbReference type="Pfam" id="PF03455">
    <property type="entry name" value="dDENN"/>
    <property type="match status" value="1"/>
</dbReference>
<comment type="similarity">
    <text evidence="2">Belongs to the RAB6IP1 family.</text>
</comment>
<feature type="domain" description="UDENN" evidence="8">
    <location>
        <begin position="32"/>
        <end position="645"/>
    </location>
</feature>
<dbReference type="GO" id="GO:0016020">
    <property type="term" value="C:membrane"/>
    <property type="evidence" value="ECO:0007669"/>
    <property type="project" value="UniProtKB-SubCell"/>
</dbReference>
<comment type="subcellular location">
    <subcellularLocation>
        <location evidence="1">Membrane</location>
    </subcellularLocation>
</comment>
<evidence type="ECO:0000256" key="5">
    <source>
        <dbReference type="PROSITE-ProRule" id="PRU00152"/>
    </source>
</evidence>
<dbReference type="Gene3D" id="1.20.58.900">
    <property type="match status" value="2"/>
</dbReference>
<dbReference type="SMART" id="SM00799">
    <property type="entry name" value="DENN"/>
    <property type="match status" value="1"/>
</dbReference>
<dbReference type="PANTHER" id="PTHR46070:SF1">
    <property type="entry name" value="PINSTRIPE, ISOFORM A"/>
    <property type="match status" value="1"/>
</dbReference>
<dbReference type="InterPro" id="IPR037516">
    <property type="entry name" value="Tripartite_DENN"/>
</dbReference>
<dbReference type="SMART" id="SM00593">
    <property type="entry name" value="RUN"/>
    <property type="match status" value="2"/>
</dbReference>
<comment type="caution">
    <text evidence="5">Lacks conserved residue(s) required for the propagation of feature annotation.</text>
</comment>
<evidence type="ECO:0000313" key="11">
    <source>
        <dbReference type="Proteomes" id="UP000678499"/>
    </source>
</evidence>
<gene>
    <name evidence="10" type="ORF">NMOB1V02_LOCUS3565</name>
</gene>
<feature type="domain" description="RUN" evidence="9">
    <location>
        <begin position="1247"/>
        <end position="1412"/>
    </location>
</feature>
<feature type="compositionally biased region" description="Low complexity" evidence="6">
    <location>
        <begin position="927"/>
        <end position="936"/>
    </location>
</feature>
<keyword evidence="11" id="KW-1185">Reference proteome</keyword>
<evidence type="ECO:0000259" key="7">
    <source>
        <dbReference type="PROSITE" id="PS50095"/>
    </source>
</evidence>
<dbReference type="InterPro" id="IPR037213">
    <property type="entry name" value="Run_dom_sf"/>
</dbReference>
<dbReference type="SMART" id="SM00800">
    <property type="entry name" value="uDENN"/>
    <property type="match status" value="1"/>
</dbReference>
<evidence type="ECO:0000256" key="6">
    <source>
        <dbReference type="SAM" id="MobiDB-lite"/>
    </source>
</evidence>
<dbReference type="InterPro" id="IPR043153">
    <property type="entry name" value="DENN_C"/>
</dbReference>
<dbReference type="InterPro" id="IPR005112">
    <property type="entry name" value="dDENN_dom"/>
</dbReference>
<dbReference type="Pfam" id="PF01477">
    <property type="entry name" value="PLAT"/>
    <property type="match status" value="1"/>
</dbReference>
<dbReference type="PROSITE" id="PS50095">
    <property type="entry name" value="PLAT"/>
    <property type="match status" value="1"/>
</dbReference>
<dbReference type="GO" id="GO:0031267">
    <property type="term" value="F:small GTPase binding"/>
    <property type="evidence" value="ECO:0007669"/>
    <property type="project" value="InterPro"/>
</dbReference>
<dbReference type="GO" id="GO:0005085">
    <property type="term" value="F:guanyl-nucleotide exchange factor activity"/>
    <property type="evidence" value="ECO:0007669"/>
    <property type="project" value="InterPro"/>
</dbReference>
<dbReference type="SMART" id="SM00801">
    <property type="entry name" value="dDENN"/>
    <property type="match status" value="1"/>
</dbReference>
<reference evidence="10" key="1">
    <citation type="submission" date="2020-11" db="EMBL/GenBank/DDBJ databases">
        <authorList>
            <person name="Tran Van P."/>
        </authorList>
    </citation>
    <scope>NUCLEOTIDE SEQUENCE</scope>
</reference>
<feature type="compositionally biased region" description="Polar residues" evidence="6">
    <location>
        <begin position="937"/>
        <end position="946"/>
    </location>
</feature>
<feature type="compositionally biased region" description="Low complexity" evidence="6">
    <location>
        <begin position="433"/>
        <end position="470"/>
    </location>
</feature>
<dbReference type="SUPFAM" id="SSF140741">
    <property type="entry name" value="RUN domain-like"/>
    <property type="match status" value="2"/>
</dbReference>
<dbReference type="PROSITE" id="PS50211">
    <property type="entry name" value="DENN"/>
    <property type="match status" value="1"/>
</dbReference>
<keyword evidence="4" id="KW-0472">Membrane</keyword>
<keyword evidence="3" id="KW-0677">Repeat</keyword>
<dbReference type="PROSITE" id="PS50826">
    <property type="entry name" value="RUN"/>
    <property type="match status" value="2"/>
</dbReference>
<evidence type="ECO:0000256" key="2">
    <source>
        <dbReference type="ARBA" id="ARBA00006664"/>
    </source>
</evidence>
<dbReference type="InterPro" id="IPR005113">
    <property type="entry name" value="uDENN_dom"/>
</dbReference>
<dbReference type="InterPro" id="IPR047278">
    <property type="entry name" value="DEN5A/B"/>
</dbReference>
<feature type="compositionally biased region" description="Acidic residues" evidence="6">
    <location>
        <begin position="497"/>
        <end position="506"/>
    </location>
</feature>
<proteinExistence type="inferred from homology"/>
<accession>A0A7R9GCF5</accession>
<evidence type="ECO:0000256" key="4">
    <source>
        <dbReference type="ARBA" id="ARBA00023136"/>
    </source>
</evidence>